<dbReference type="AlphaFoldDB" id="C6HC50"/>
<dbReference type="Proteomes" id="UP000002624">
    <property type="component" value="Unassembled WGS sequence"/>
</dbReference>
<evidence type="ECO:0000313" key="3">
    <source>
        <dbReference type="EMBL" id="EER42140.1"/>
    </source>
</evidence>
<dbReference type="VEuPathDB" id="FungiDB:HCDG_03599"/>
<name>C6HC50_AJECH</name>
<dbReference type="OrthoDB" id="4187685at2759"/>
<dbReference type="Gene3D" id="1.10.510.10">
    <property type="entry name" value="Transferase(Phosphotransferase) domain 1"/>
    <property type="match status" value="1"/>
</dbReference>
<feature type="domain" description="Fungal-type protein kinase" evidence="2">
    <location>
        <begin position="52"/>
        <end position="188"/>
    </location>
</feature>
<dbReference type="HOGENOM" id="CLU_090023_0_0_1"/>
<dbReference type="PANTHER" id="PTHR38248:SF2">
    <property type="entry name" value="FUNK1 11"/>
    <property type="match status" value="1"/>
</dbReference>
<feature type="region of interest" description="Disordered" evidence="1">
    <location>
        <begin position="42"/>
        <end position="61"/>
    </location>
</feature>
<accession>C6HC50</accession>
<evidence type="ECO:0000259" key="2">
    <source>
        <dbReference type="Pfam" id="PF17667"/>
    </source>
</evidence>
<dbReference type="STRING" id="544712.C6HC50"/>
<keyword evidence="3" id="KW-0808">Transferase</keyword>
<proteinExistence type="predicted"/>
<dbReference type="GO" id="GO:0004674">
    <property type="term" value="F:protein serine/threonine kinase activity"/>
    <property type="evidence" value="ECO:0007669"/>
    <property type="project" value="UniProtKB-KW"/>
</dbReference>
<dbReference type="InterPro" id="IPR040976">
    <property type="entry name" value="Pkinase_fungal"/>
</dbReference>
<evidence type="ECO:0000313" key="4">
    <source>
        <dbReference type="Proteomes" id="UP000002624"/>
    </source>
</evidence>
<dbReference type="SUPFAM" id="SSF56112">
    <property type="entry name" value="Protein kinase-like (PK-like)"/>
    <property type="match status" value="1"/>
</dbReference>
<keyword evidence="3" id="KW-0723">Serine/threonine-protein kinase</keyword>
<gene>
    <name evidence="3" type="ORF">HCDG_03599</name>
</gene>
<organism evidence="3 4">
    <name type="scientific">Ajellomyces capsulatus (strain H143)</name>
    <name type="common">Darling's disease fungus</name>
    <name type="synonym">Histoplasma capsulatum</name>
    <dbReference type="NCBI Taxonomy" id="544712"/>
    <lineage>
        <taxon>Eukaryota</taxon>
        <taxon>Fungi</taxon>
        <taxon>Dikarya</taxon>
        <taxon>Ascomycota</taxon>
        <taxon>Pezizomycotina</taxon>
        <taxon>Eurotiomycetes</taxon>
        <taxon>Eurotiomycetidae</taxon>
        <taxon>Onygenales</taxon>
        <taxon>Ajellomycetaceae</taxon>
        <taxon>Histoplasma</taxon>
    </lineage>
</organism>
<dbReference type="EMBL" id="GG692422">
    <property type="protein sequence ID" value="EER42140.1"/>
    <property type="molecule type" value="Genomic_DNA"/>
</dbReference>
<dbReference type="PANTHER" id="PTHR38248">
    <property type="entry name" value="FUNK1 6"/>
    <property type="match status" value="1"/>
</dbReference>
<sequence length="230" mass="26385">MASSITLTNSPLPADRALLRRVLLQPPGPVRRPPVAVVLSTPWAEHQQQADGPSRYERRGDEPYDSRILRCVVVSPAGRQIYRYKSPLELLKALRDAIKAYQWLYLDGKILYRDSSENNIITTDPAKADGSTGILIDLDLAKEVGSGRSSARHQTGTREFMAIDVLLTIDHTYRHDLESFFYVLIWQCAHHGWGKSGFDRPKHTMLKEWYTGNYEKNRKQQTRQHGDWRV</sequence>
<evidence type="ECO:0000256" key="1">
    <source>
        <dbReference type="SAM" id="MobiDB-lite"/>
    </source>
</evidence>
<keyword evidence="3" id="KW-0418">Kinase</keyword>
<dbReference type="Pfam" id="PF17667">
    <property type="entry name" value="Pkinase_fungal"/>
    <property type="match status" value="1"/>
</dbReference>
<dbReference type="OMA" id="FIWQCAR"/>
<dbReference type="InterPro" id="IPR011009">
    <property type="entry name" value="Kinase-like_dom_sf"/>
</dbReference>
<reference evidence="4" key="1">
    <citation type="submission" date="2009-05" db="EMBL/GenBank/DDBJ databases">
        <title>The genome sequence of Ajellomyces capsulatus strain H143.</title>
        <authorList>
            <person name="Champion M."/>
            <person name="Cuomo C.A."/>
            <person name="Ma L.-J."/>
            <person name="Henn M.R."/>
            <person name="Sil A."/>
            <person name="Goldman B."/>
            <person name="Young S.K."/>
            <person name="Kodira C.D."/>
            <person name="Zeng Q."/>
            <person name="Koehrsen M."/>
            <person name="Alvarado L."/>
            <person name="Berlin A.M."/>
            <person name="Borenstein D."/>
            <person name="Chen Z."/>
            <person name="Engels R."/>
            <person name="Freedman E."/>
            <person name="Gellesch M."/>
            <person name="Goldberg J."/>
            <person name="Griggs A."/>
            <person name="Gujja S."/>
            <person name="Heiman D.I."/>
            <person name="Hepburn T.A."/>
            <person name="Howarth C."/>
            <person name="Jen D."/>
            <person name="Larson L."/>
            <person name="Lewis B."/>
            <person name="Mehta T."/>
            <person name="Park D."/>
            <person name="Pearson M."/>
            <person name="Roberts A."/>
            <person name="Saif S."/>
            <person name="Shea T.D."/>
            <person name="Shenoy N."/>
            <person name="Sisk P."/>
            <person name="Stolte C."/>
            <person name="Sykes S."/>
            <person name="Walk T."/>
            <person name="White J."/>
            <person name="Yandava C."/>
            <person name="Klein B."/>
            <person name="McEwen J.G."/>
            <person name="Puccia R."/>
            <person name="Goldman G.H."/>
            <person name="Felipe M.S."/>
            <person name="Nino-Vega G."/>
            <person name="San-Blas G."/>
            <person name="Taylor J.W."/>
            <person name="Mendoza L."/>
            <person name="Galagan J.E."/>
            <person name="Nusbaum C."/>
            <person name="Birren B.W."/>
        </authorList>
    </citation>
    <scope>NUCLEOTIDE SEQUENCE [LARGE SCALE GENOMIC DNA]</scope>
    <source>
        <strain evidence="4">H143</strain>
    </source>
</reference>
<protein>
    <submittedName>
        <fullName evidence="3">Serine/threonine protein kinase Sgk2</fullName>
    </submittedName>
</protein>